<organism evidence="1 2">
    <name type="scientific">Thermococcus guaymasensis DSM 11113</name>
    <dbReference type="NCBI Taxonomy" id="1432656"/>
    <lineage>
        <taxon>Archaea</taxon>
        <taxon>Methanobacteriati</taxon>
        <taxon>Methanobacteriota</taxon>
        <taxon>Thermococci</taxon>
        <taxon>Thermococcales</taxon>
        <taxon>Thermococcaceae</taxon>
        <taxon>Thermococcus</taxon>
    </lineage>
</organism>
<protein>
    <recommendedName>
        <fullName evidence="3">Transcription regulator AsnC/Lrp ligand binding domain-containing protein</fullName>
    </recommendedName>
</protein>
<keyword evidence="2" id="KW-1185">Reference proteome</keyword>
<evidence type="ECO:0000313" key="1">
    <source>
        <dbReference type="EMBL" id="AJC72007.1"/>
    </source>
</evidence>
<sequence length="70" mass="7929">MQAILLVWGVTEEVLKKIPVKGSPLYGEYDFIAKVGFEDEEEMQRFETSLRALIKGNTYKLLPILTSSPP</sequence>
<gene>
    <name evidence="1" type="ORF">X802_07430</name>
</gene>
<dbReference type="OrthoDB" id="94259at2157"/>
<dbReference type="EMBL" id="CP007140">
    <property type="protein sequence ID" value="AJC72007.1"/>
    <property type="molecule type" value="Genomic_DNA"/>
</dbReference>
<dbReference type="RefSeq" id="WP_062372273.1">
    <property type="nucleotide sequence ID" value="NZ_CP007140.1"/>
</dbReference>
<evidence type="ECO:0000313" key="2">
    <source>
        <dbReference type="Proteomes" id="UP000062043"/>
    </source>
</evidence>
<dbReference type="AlphaFoldDB" id="A0A0X1KL80"/>
<dbReference type="PATRIC" id="fig|1432656.3.peg.1444"/>
<reference evidence="1 2" key="1">
    <citation type="submission" date="2014-01" db="EMBL/GenBank/DDBJ databases">
        <title>Genome sequencing of Thermococcus guaymasensis.</title>
        <authorList>
            <person name="Zhang X."/>
            <person name="Alvare G."/>
            <person name="Fristensky B."/>
            <person name="Chen L."/>
            <person name="Suen T."/>
            <person name="Chen Q."/>
            <person name="Ma K."/>
        </authorList>
    </citation>
    <scope>NUCLEOTIDE SEQUENCE [LARGE SCALE GENOMIC DNA]</scope>
    <source>
        <strain evidence="1 2">DSM 11113</strain>
    </source>
</reference>
<dbReference type="Proteomes" id="UP000062043">
    <property type="component" value="Chromosome"/>
</dbReference>
<accession>A0A0X1KL80</accession>
<dbReference type="STRING" id="1432656.X802_07430"/>
<proteinExistence type="predicted"/>
<dbReference type="GeneID" id="27135485"/>
<evidence type="ECO:0008006" key="3">
    <source>
        <dbReference type="Google" id="ProtNLM"/>
    </source>
</evidence>
<dbReference type="KEGG" id="tgy:X802_07430"/>
<name>A0A0X1KL80_9EURY</name>